<evidence type="ECO:0000259" key="14">
    <source>
        <dbReference type="PROSITE" id="PS50885"/>
    </source>
</evidence>
<accession>A0A7U7PQZ0</accession>
<dbReference type="RefSeq" id="WP_003261286.1">
    <property type="nucleotide sequence ID" value="NZ_LN651281.1"/>
</dbReference>
<dbReference type="CDD" id="cd00082">
    <property type="entry name" value="HisKA"/>
    <property type="match status" value="1"/>
</dbReference>
<dbReference type="EC" id="2.7.13.3" evidence="3"/>
<feature type="transmembrane region" description="Helical" evidence="12">
    <location>
        <begin position="226"/>
        <end position="246"/>
    </location>
</feature>
<evidence type="ECO:0000256" key="4">
    <source>
        <dbReference type="ARBA" id="ARBA00022553"/>
    </source>
</evidence>
<proteinExistence type="predicted"/>
<evidence type="ECO:0000259" key="13">
    <source>
        <dbReference type="PROSITE" id="PS50109"/>
    </source>
</evidence>
<dbReference type="Gene3D" id="3.30.565.10">
    <property type="entry name" value="Histidine kinase-like ATPase, C-terminal domain"/>
    <property type="match status" value="1"/>
</dbReference>
<evidence type="ECO:0000256" key="1">
    <source>
        <dbReference type="ARBA" id="ARBA00000085"/>
    </source>
</evidence>
<keyword evidence="8 12" id="KW-1133">Transmembrane helix</keyword>
<dbReference type="CDD" id="cd06225">
    <property type="entry name" value="HAMP"/>
    <property type="match status" value="1"/>
</dbReference>
<comment type="subcellular location">
    <subcellularLocation>
        <location evidence="2">Membrane</location>
    </subcellularLocation>
</comment>
<dbReference type="Pfam" id="PF00672">
    <property type="entry name" value="HAMP"/>
    <property type="match status" value="1"/>
</dbReference>
<dbReference type="Gene3D" id="6.10.340.10">
    <property type="match status" value="1"/>
</dbReference>
<dbReference type="InterPro" id="IPR003594">
    <property type="entry name" value="HATPase_dom"/>
</dbReference>
<keyword evidence="10 12" id="KW-0472">Membrane</keyword>
<evidence type="ECO:0000256" key="10">
    <source>
        <dbReference type="ARBA" id="ARBA00023136"/>
    </source>
</evidence>
<feature type="region of interest" description="Disordered" evidence="11">
    <location>
        <begin position="89"/>
        <end position="167"/>
    </location>
</feature>
<keyword evidence="5" id="KW-0808">Transferase</keyword>
<dbReference type="GO" id="GO:0005886">
    <property type="term" value="C:plasma membrane"/>
    <property type="evidence" value="ECO:0007669"/>
    <property type="project" value="TreeGrafter"/>
</dbReference>
<dbReference type="PANTHER" id="PTHR45436">
    <property type="entry name" value="SENSOR HISTIDINE KINASE YKOH"/>
    <property type="match status" value="1"/>
</dbReference>
<dbReference type="InterPro" id="IPR050428">
    <property type="entry name" value="TCS_sensor_his_kinase"/>
</dbReference>
<dbReference type="PROSITE" id="PS50109">
    <property type="entry name" value="HIS_KIN"/>
    <property type="match status" value="1"/>
</dbReference>
<evidence type="ECO:0000256" key="3">
    <source>
        <dbReference type="ARBA" id="ARBA00012438"/>
    </source>
</evidence>
<dbReference type="InterPro" id="IPR036890">
    <property type="entry name" value="HATPase_C_sf"/>
</dbReference>
<evidence type="ECO:0000256" key="12">
    <source>
        <dbReference type="SAM" id="Phobius"/>
    </source>
</evidence>
<evidence type="ECO:0000256" key="11">
    <source>
        <dbReference type="SAM" id="MobiDB-lite"/>
    </source>
</evidence>
<evidence type="ECO:0000256" key="5">
    <source>
        <dbReference type="ARBA" id="ARBA00022679"/>
    </source>
</evidence>
<evidence type="ECO:0000256" key="6">
    <source>
        <dbReference type="ARBA" id="ARBA00022692"/>
    </source>
</evidence>
<dbReference type="SUPFAM" id="SSF158472">
    <property type="entry name" value="HAMP domain-like"/>
    <property type="match status" value="1"/>
</dbReference>
<evidence type="ECO:0000256" key="2">
    <source>
        <dbReference type="ARBA" id="ARBA00004370"/>
    </source>
</evidence>
<keyword evidence="6 12" id="KW-0812">Transmembrane</keyword>
<dbReference type="PANTHER" id="PTHR45436:SF5">
    <property type="entry name" value="SENSOR HISTIDINE KINASE TRCS"/>
    <property type="match status" value="1"/>
</dbReference>
<feature type="compositionally biased region" description="Pro residues" evidence="11">
    <location>
        <begin position="102"/>
        <end position="127"/>
    </location>
</feature>
<sequence>MRLSFGITSKLFVALFALSMVVALAMGAAVRWRFDANFLDYVNAREAERMAAFAQSIESAYAEHGNWDFLRDDRQAWYRLIRREMGRTHTAAFGGTRGEPTEPVPPFGPPPGDRPPGGAPPGPPPPDAGGRPPLQPPGGGLGMRPPGEGPGMHPPGEGPGPGMHAPIWLLDAGRTPITGDGPPPGPGSQWHALHHKGQIVGWLATPQRLHVPEGADQAFLAQQLRATWIIAALSVLLAAGVAVLLARGVLAPMRRLAHATRRVAEGDYAARVEVRSRDEIGHLAGDFNRLAETLEANQKMRRQLTADISHELRTPLAVLRGELEALEDGVRALTPASLTSLQAEVGTLSKLIDDLYELSLADVGALAFHMEAIDLTDTVCSAAQGFTSRLMEKRIALQLDLPTGPSRDAAIQGDPQRLRQLMQNLLENTLRYTDAGGTLRIHVHRDGAWWCLDVQDSAPGVPEAMLPRVFDRLFRADPSRSRAQGGAGLGLSLCQTIVQAHGGTIDARPSPLGGLWLAIRLPAAHSSVADHDPDR</sequence>
<dbReference type="SMART" id="SM00388">
    <property type="entry name" value="HisKA"/>
    <property type="match status" value="1"/>
</dbReference>
<gene>
    <name evidence="15" type="ORF">RSIPO_04200</name>
</gene>
<evidence type="ECO:0000256" key="8">
    <source>
        <dbReference type="ARBA" id="ARBA00022989"/>
    </source>
</evidence>
<protein>
    <recommendedName>
        <fullName evidence="3">histidine kinase</fullName>
        <ecNumber evidence="3">2.7.13.3</ecNumber>
    </recommendedName>
</protein>
<evidence type="ECO:0000256" key="9">
    <source>
        <dbReference type="ARBA" id="ARBA00023012"/>
    </source>
</evidence>
<name>A0A7U7PQZ0_RALSL</name>
<dbReference type="SUPFAM" id="SSF55874">
    <property type="entry name" value="ATPase domain of HSP90 chaperone/DNA topoisomerase II/histidine kinase"/>
    <property type="match status" value="1"/>
</dbReference>
<evidence type="ECO:0000256" key="7">
    <source>
        <dbReference type="ARBA" id="ARBA00022777"/>
    </source>
</evidence>
<comment type="catalytic activity">
    <reaction evidence="1">
        <text>ATP + protein L-histidine = ADP + protein N-phospho-L-histidine.</text>
        <dbReference type="EC" id="2.7.13.3"/>
    </reaction>
</comment>
<dbReference type="EMBL" id="LN651281">
    <property type="protein sequence ID" value="CEJ17502.1"/>
    <property type="molecule type" value="Genomic_DNA"/>
</dbReference>
<dbReference type="AlphaFoldDB" id="A0A7U7PQZ0"/>
<keyword evidence="16" id="KW-1185">Reference proteome</keyword>
<feature type="domain" description="HAMP" evidence="14">
    <location>
        <begin position="247"/>
        <end position="299"/>
    </location>
</feature>
<keyword evidence="4" id="KW-0597">Phosphoprotein</keyword>
<reference evidence="15" key="2">
    <citation type="submission" date="2022-04" db="EMBL/GenBank/DDBJ databases">
        <title>Genomic draft of R. solanacearum strain IPO1609, a phylotype IIB1/biovar 2/race 3 strain isolated from potato in Europe.</title>
        <authorList>
            <person name="Boucher C."/>
            <person name="Carrere S."/>
            <person name="Dossat C."/>
            <person name="Elbaz M."/>
            <person name="Genin S."/>
            <person name="Gouzy J."/>
            <person name="Prior P."/>
            <person name="Segurens B."/>
            <person name="Wincker P."/>
        </authorList>
    </citation>
    <scope>NUCLEOTIDE SEQUENCE</scope>
    <source>
        <strain evidence="15">IPO1609</strain>
    </source>
</reference>
<dbReference type="Pfam" id="PF02518">
    <property type="entry name" value="HATPase_c"/>
    <property type="match status" value="1"/>
</dbReference>
<dbReference type="PRINTS" id="PR00344">
    <property type="entry name" value="BCTRLSENSOR"/>
</dbReference>
<dbReference type="Proteomes" id="UP000053470">
    <property type="component" value="Unassembled WGS sequence"/>
</dbReference>
<keyword evidence="9" id="KW-0902">Two-component regulatory system</keyword>
<dbReference type="SMART" id="SM00387">
    <property type="entry name" value="HATPase_c"/>
    <property type="match status" value="1"/>
</dbReference>
<dbReference type="InterPro" id="IPR036097">
    <property type="entry name" value="HisK_dim/P_sf"/>
</dbReference>
<keyword evidence="7 15" id="KW-0418">Kinase</keyword>
<dbReference type="FunFam" id="1.10.287.130:FF:000014">
    <property type="entry name" value="Signal transduction histidine-protein kinase BaeS"/>
    <property type="match status" value="1"/>
</dbReference>
<dbReference type="GO" id="GO:0000155">
    <property type="term" value="F:phosphorelay sensor kinase activity"/>
    <property type="evidence" value="ECO:0007669"/>
    <property type="project" value="InterPro"/>
</dbReference>
<dbReference type="Pfam" id="PF00512">
    <property type="entry name" value="HisKA"/>
    <property type="match status" value="1"/>
</dbReference>
<dbReference type="InterPro" id="IPR003661">
    <property type="entry name" value="HisK_dim/P_dom"/>
</dbReference>
<dbReference type="InterPro" id="IPR004358">
    <property type="entry name" value="Sig_transdc_His_kin-like_C"/>
</dbReference>
<dbReference type="Gene3D" id="1.10.287.130">
    <property type="match status" value="1"/>
</dbReference>
<dbReference type="InterPro" id="IPR003660">
    <property type="entry name" value="HAMP_dom"/>
</dbReference>
<organism evidence="15 16">
    <name type="scientific">Ralstonia solanacearum IPO1609</name>
    <dbReference type="NCBI Taxonomy" id="564066"/>
    <lineage>
        <taxon>Bacteria</taxon>
        <taxon>Pseudomonadati</taxon>
        <taxon>Pseudomonadota</taxon>
        <taxon>Betaproteobacteria</taxon>
        <taxon>Burkholderiales</taxon>
        <taxon>Burkholderiaceae</taxon>
        <taxon>Ralstonia</taxon>
        <taxon>Ralstonia solanacearum species complex</taxon>
    </lineage>
</organism>
<feature type="domain" description="Histidine kinase" evidence="13">
    <location>
        <begin position="307"/>
        <end position="525"/>
    </location>
</feature>
<dbReference type="SUPFAM" id="SSF47384">
    <property type="entry name" value="Homodimeric domain of signal transducing histidine kinase"/>
    <property type="match status" value="1"/>
</dbReference>
<dbReference type="SMART" id="SM00304">
    <property type="entry name" value="HAMP"/>
    <property type="match status" value="1"/>
</dbReference>
<reference evidence="15" key="1">
    <citation type="submission" date="2014-11" db="EMBL/GenBank/DDBJ databases">
        <authorList>
            <person name="Genoscope - CEA"/>
        </authorList>
    </citation>
    <scope>NUCLEOTIDE SEQUENCE</scope>
    <source>
        <strain evidence="15">IPO1609</strain>
    </source>
</reference>
<dbReference type="PROSITE" id="PS50885">
    <property type="entry name" value="HAMP"/>
    <property type="match status" value="1"/>
</dbReference>
<dbReference type="InterPro" id="IPR005467">
    <property type="entry name" value="His_kinase_dom"/>
</dbReference>
<evidence type="ECO:0000313" key="15">
    <source>
        <dbReference type="EMBL" id="CEJ17502.1"/>
    </source>
</evidence>
<evidence type="ECO:0000313" key="16">
    <source>
        <dbReference type="Proteomes" id="UP000053470"/>
    </source>
</evidence>